<protein>
    <recommendedName>
        <fullName evidence="2">Pherophorin domain-containing protein</fullName>
    </recommendedName>
</protein>
<evidence type="ECO:0000313" key="4">
    <source>
        <dbReference type="Proteomes" id="UP001054857"/>
    </source>
</evidence>
<sequence>MDRIRLTIALVAVLCFGTVQARSLMGKSSPPPSLPFPALTNCQQKADSTPFRVSMTVTKAIPAQTFCFNITTATPNNTATSCGKATKLERVQFWAAYANRTGITTITVRDTKGAQKTVSGAWIKSGNTYNDELVIANLGWTAGYIATASPRICLTLHADLPLDTLCLGPAGRCTIGLYSTGASSAKCCPVYTVPLSA</sequence>
<keyword evidence="1" id="KW-0732">Signal</keyword>
<gene>
    <name evidence="3" type="ORF">Agub_g15106</name>
</gene>
<feature type="signal peptide" evidence="1">
    <location>
        <begin position="1"/>
        <end position="21"/>
    </location>
</feature>
<dbReference type="EMBL" id="BMAR01000066">
    <property type="protein sequence ID" value="GFR52533.1"/>
    <property type="molecule type" value="Genomic_DNA"/>
</dbReference>
<comment type="caution">
    <text evidence="3">The sequence shown here is derived from an EMBL/GenBank/DDBJ whole genome shotgun (WGS) entry which is preliminary data.</text>
</comment>
<dbReference type="AlphaFoldDB" id="A0AAD3HTG7"/>
<evidence type="ECO:0000256" key="1">
    <source>
        <dbReference type="SAM" id="SignalP"/>
    </source>
</evidence>
<accession>A0AAD3HTG7</accession>
<feature type="domain" description="Pherophorin" evidence="2">
    <location>
        <begin position="36"/>
        <end position="189"/>
    </location>
</feature>
<dbReference type="Proteomes" id="UP001054857">
    <property type="component" value="Unassembled WGS sequence"/>
</dbReference>
<proteinExistence type="predicted"/>
<keyword evidence="4" id="KW-1185">Reference proteome</keyword>
<dbReference type="InterPro" id="IPR024616">
    <property type="entry name" value="Pherophorin"/>
</dbReference>
<evidence type="ECO:0000313" key="3">
    <source>
        <dbReference type="EMBL" id="GFR52533.1"/>
    </source>
</evidence>
<evidence type="ECO:0000259" key="2">
    <source>
        <dbReference type="Pfam" id="PF12499"/>
    </source>
</evidence>
<dbReference type="Pfam" id="PF12499">
    <property type="entry name" value="DUF3707"/>
    <property type="match status" value="1"/>
</dbReference>
<organism evidence="3 4">
    <name type="scientific">Astrephomene gubernaculifera</name>
    <dbReference type="NCBI Taxonomy" id="47775"/>
    <lineage>
        <taxon>Eukaryota</taxon>
        <taxon>Viridiplantae</taxon>
        <taxon>Chlorophyta</taxon>
        <taxon>core chlorophytes</taxon>
        <taxon>Chlorophyceae</taxon>
        <taxon>CS clade</taxon>
        <taxon>Chlamydomonadales</taxon>
        <taxon>Astrephomenaceae</taxon>
        <taxon>Astrephomene</taxon>
    </lineage>
</organism>
<name>A0AAD3HTG7_9CHLO</name>
<reference evidence="3 4" key="1">
    <citation type="journal article" date="2021" name="Sci. Rep.">
        <title>Genome sequencing of the multicellular alga Astrephomene provides insights into convergent evolution of germ-soma differentiation.</title>
        <authorList>
            <person name="Yamashita S."/>
            <person name="Yamamoto K."/>
            <person name="Matsuzaki R."/>
            <person name="Suzuki S."/>
            <person name="Yamaguchi H."/>
            <person name="Hirooka S."/>
            <person name="Minakuchi Y."/>
            <person name="Miyagishima S."/>
            <person name="Kawachi M."/>
            <person name="Toyoda A."/>
            <person name="Nozaki H."/>
        </authorList>
    </citation>
    <scope>NUCLEOTIDE SEQUENCE [LARGE SCALE GENOMIC DNA]</scope>
    <source>
        <strain evidence="3 4">NIES-4017</strain>
    </source>
</reference>
<feature type="chain" id="PRO_5041985851" description="Pherophorin domain-containing protein" evidence="1">
    <location>
        <begin position="22"/>
        <end position="197"/>
    </location>
</feature>